<dbReference type="Gene3D" id="3.30.1330.40">
    <property type="entry name" value="RutC-like"/>
    <property type="match status" value="2"/>
</dbReference>
<dbReference type="InterPro" id="IPR035959">
    <property type="entry name" value="RutC-like_sf"/>
</dbReference>
<sequence>MAKLQVVALISGGKDSLFSVLHCIRNGHQVVALANLHPRPSANEDEIEDLESYMYQTIGHAVIPLYEQALSLPLYRQAIAGSAVDTHKSYGSVRAFSSSSPDETEDLVPLLTKVKAAHPDINAVSTGAILSDYQRTRVESVAVRLGLTPLSYLWQWPTTSGSETSLLQSMAAVGQDSRIVKVASGGMDESFLWQNVADPRTISRLEKAANRFGSEFDGAVLGEGGEYETLAISGPSPLWKGQIVVDEHHRTIVHGEAGSASIRLSKARCLPQESATEQVEHLEIPPMLAPEFQKVVSAVQATVADALHLYSTSTTGQVSSPLPTNSCNKASTTATQVSRSLYTGCVAEGPSAASQMRSIMDELTGHLQAQFERIVYISIVLRSMEDFAAVNSVYGSYFTEPNPPARVTIACSDVLADGCDVILGCTVQQCSRAEDNATRRGLHVQSLSYWAPANIGPYSQAVATPMENGEGDVVYVAGQIPLVPASMTLVSASDQDHFALQAALALQHLHRIGRAMNVRAWVSAIAFIALTPSDDTHACACQAKAAWESYHQRESDGAEEADEDMEDFDVWNQAHGAGHRPWLTAASDDKRQTAKGTPRLWVIQVDKLPRGAKIEWVAYGTTGQQVPGEIEHLNYLLRLFSNRIL</sequence>
<evidence type="ECO:0000259" key="6">
    <source>
        <dbReference type="Pfam" id="PF01902"/>
    </source>
</evidence>
<dbReference type="InterPro" id="IPR002761">
    <property type="entry name" value="Diphthami_syn_dom"/>
</dbReference>
<dbReference type="CDD" id="cd06155">
    <property type="entry name" value="eu_AANH_C_1"/>
    <property type="match status" value="1"/>
</dbReference>
<evidence type="ECO:0000313" key="7">
    <source>
        <dbReference type="EMBL" id="KAH9825386.1"/>
    </source>
</evidence>
<dbReference type="InterPro" id="IPR030662">
    <property type="entry name" value="DPH6/MJ0570"/>
</dbReference>
<evidence type="ECO:0000256" key="5">
    <source>
        <dbReference type="ARBA" id="ARBA00048108"/>
    </source>
</evidence>
<dbReference type="EC" id="6.3.1.14" evidence="1"/>
<dbReference type="CDD" id="cd01994">
    <property type="entry name" value="AANH_PF0828-like"/>
    <property type="match status" value="1"/>
</dbReference>
<organism evidence="7 8">
    <name type="scientific">Teratosphaeria destructans</name>
    <dbReference type="NCBI Taxonomy" id="418781"/>
    <lineage>
        <taxon>Eukaryota</taxon>
        <taxon>Fungi</taxon>
        <taxon>Dikarya</taxon>
        <taxon>Ascomycota</taxon>
        <taxon>Pezizomycotina</taxon>
        <taxon>Dothideomycetes</taxon>
        <taxon>Dothideomycetidae</taxon>
        <taxon>Mycosphaerellales</taxon>
        <taxon>Teratosphaeriaceae</taxon>
        <taxon>Teratosphaeria</taxon>
    </lineage>
</organism>
<dbReference type="Pfam" id="PF01042">
    <property type="entry name" value="Ribonuc_L-PSP"/>
    <property type="match status" value="1"/>
</dbReference>
<dbReference type="PANTHER" id="PTHR12196:SF2">
    <property type="entry name" value="DIPHTHINE--AMMONIA LIGASE"/>
    <property type="match status" value="1"/>
</dbReference>
<keyword evidence="8" id="KW-1185">Reference proteome</keyword>
<accession>A0A9W7SN10</accession>
<protein>
    <recommendedName>
        <fullName evidence="2">Diphthine--ammonia ligase</fullName>
        <ecNumber evidence="1">6.3.1.14</ecNumber>
    </recommendedName>
    <alternativeName>
        <fullName evidence="3">Diphthamide synthase</fullName>
    </alternativeName>
    <alternativeName>
        <fullName evidence="4">Diphthamide synthetase</fullName>
    </alternativeName>
</protein>
<dbReference type="OrthoDB" id="686384at2759"/>
<feature type="domain" description="Diphthamide synthase" evidence="6">
    <location>
        <begin position="5"/>
        <end position="262"/>
    </location>
</feature>
<dbReference type="Proteomes" id="UP001138500">
    <property type="component" value="Unassembled WGS sequence"/>
</dbReference>
<evidence type="ECO:0000256" key="2">
    <source>
        <dbReference type="ARBA" id="ARBA00018426"/>
    </source>
</evidence>
<dbReference type="Gene3D" id="3.90.1490.10">
    <property type="entry name" value="putative n-type atp pyrophosphatase, domain 2"/>
    <property type="match status" value="1"/>
</dbReference>
<dbReference type="SUPFAM" id="SSF55298">
    <property type="entry name" value="YjgF-like"/>
    <property type="match status" value="2"/>
</dbReference>
<dbReference type="InterPro" id="IPR006175">
    <property type="entry name" value="YjgF/YER057c/UK114"/>
</dbReference>
<dbReference type="Gene3D" id="3.40.50.620">
    <property type="entry name" value="HUPs"/>
    <property type="match status" value="1"/>
</dbReference>
<dbReference type="SUPFAM" id="SSF52402">
    <property type="entry name" value="Adenine nucleotide alpha hydrolases-like"/>
    <property type="match status" value="1"/>
</dbReference>
<dbReference type="Pfam" id="PF01902">
    <property type="entry name" value="Diphthami_syn_2"/>
    <property type="match status" value="1"/>
</dbReference>
<dbReference type="FunFam" id="3.40.50.620:FF:000145">
    <property type="entry name" value="ATP-binding domain containing protein"/>
    <property type="match status" value="1"/>
</dbReference>
<dbReference type="GO" id="GO:0017183">
    <property type="term" value="P:protein histidyl modification to diphthamide"/>
    <property type="evidence" value="ECO:0007669"/>
    <property type="project" value="TreeGrafter"/>
</dbReference>
<gene>
    <name evidence="7" type="ORF">Tdes44962_MAKER04226</name>
</gene>
<reference evidence="7 8" key="2">
    <citation type="journal article" date="2021" name="Curr. Genet.">
        <title>Genetic response to nitrogen starvation in the aggressive Eucalyptus foliar pathogen Teratosphaeria destructans.</title>
        <authorList>
            <person name="Havenga M."/>
            <person name="Wingfield B.D."/>
            <person name="Wingfield M.J."/>
            <person name="Dreyer L.L."/>
            <person name="Roets F."/>
            <person name="Aylward J."/>
        </authorList>
    </citation>
    <scope>NUCLEOTIDE SEQUENCE [LARGE SCALE GENOMIC DNA]</scope>
    <source>
        <strain evidence="7">CMW44962</strain>
    </source>
</reference>
<reference evidence="7 8" key="1">
    <citation type="journal article" date="2018" name="IMA Fungus">
        <title>IMA Genome-F 10: Nine draft genome sequences of Claviceps purpurea s.lat., including C. arundinis, C. humidiphila, and C. cf. spartinae, pseudomolecules for the pitch canker pathogen Fusarium circinatum, draft genome of Davidsoniella eucalypti, Grosmannia galeiformis, Quambalaria eucalypti, and Teratosphaeria destructans.</title>
        <authorList>
            <person name="Wingfield B.D."/>
            <person name="Liu M."/>
            <person name="Nguyen H.D."/>
            <person name="Lane F.A."/>
            <person name="Morgan S.W."/>
            <person name="De Vos L."/>
            <person name="Wilken P.M."/>
            <person name="Duong T.A."/>
            <person name="Aylward J."/>
            <person name="Coetzee M.P."/>
            <person name="Dadej K."/>
            <person name="De Beer Z.W."/>
            <person name="Findlay W."/>
            <person name="Havenga M."/>
            <person name="Kolarik M."/>
            <person name="Menzies J.G."/>
            <person name="Naidoo K."/>
            <person name="Pochopski O."/>
            <person name="Shoukouhi P."/>
            <person name="Santana Q.C."/>
            <person name="Seifert K.A."/>
            <person name="Soal N."/>
            <person name="Steenkamp E.T."/>
            <person name="Tatham C.T."/>
            <person name="van der Nest M.A."/>
            <person name="Wingfield M.J."/>
        </authorList>
    </citation>
    <scope>NUCLEOTIDE SEQUENCE [LARGE SCALE GENOMIC DNA]</scope>
    <source>
        <strain evidence="7">CMW44962</strain>
    </source>
</reference>
<evidence type="ECO:0000256" key="1">
    <source>
        <dbReference type="ARBA" id="ARBA00012089"/>
    </source>
</evidence>
<dbReference type="AlphaFoldDB" id="A0A9W7SN10"/>
<dbReference type="EMBL" id="RIBY02002123">
    <property type="protein sequence ID" value="KAH9825386.1"/>
    <property type="molecule type" value="Genomic_DNA"/>
</dbReference>
<evidence type="ECO:0000256" key="3">
    <source>
        <dbReference type="ARBA" id="ARBA00029814"/>
    </source>
</evidence>
<dbReference type="PANTHER" id="PTHR12196">
    <property type="entry name" value="DOMAIN OF UNKNOWN FUNCTION 71 DUF71 -CONTAINING PROTEIN"/>
    <property type="match status" value="1"/>
</dbReference>
<dbReference type="CDD" id="cd06156">
    <property type="entry name" value="eu_AANH_C_2"/>
    <property type="match status" value="1"/>
</dbReference>
<evidence type="ECO:0000256" key="4">
    <source>
        <dbReference type="ARBA" id="ARBA00031552"/>
    </source>
</evidence>
<dbReference type="NCBIfam" id="TIGR00290">
    <property type="entry name" value="MJ0570_dom"/>
    <property type="match status" value="1"/>
</dbReference>
<proteinExistence type="predicted"/>
<evidence type="ECO:0000313" key="8">
    <source>
        <dbReference type="Proteomes" id="UP001138500"/>
    </source>
</evidence>
<comment type="caution">
    <text evidence="7">The sequence shown here is derived from an EMBL/GenBank/DDBJ whole genome shotgun (WGS) entry which is preliminary data.</text>
</comment>
<name>A0A9W7SN10_9PEZI</name>
<dbReference type="GO" id="GO:0017178">
    <property type="term" value="F:diphthine-ammonia ligase activity"/>
    <property type="evidence" value="ECO:0007669"/>
    <property type="project" value="UniProtKB-EC"/>
</dbReference>
<dbReference type="InterPro" id="IPR014729">
    <property type="entry name" value="Rossmann-like_a/b/a_fold"/>
</dbReference>
<comment type="catalytic activity">
    <reaction evidence="5">
        <text>diphthine-[translation elongation factor 2] + NH4(+) + ATP = diphthamide-[translation elongation factor 2] + AMP + diphosphate + H(+)</text>
        <dbReference type="Rhea" id="RHEA:19753"/>
        <dbReference type="Rhea" id="RHEA-COMP:10172"/>
        <dbReference type="Rhea" id="RHEA-COMP:10174"/>
        <dbReference type="ChEBI" id="CHEBI:15378"/>
        <dbReference type="ChEBI" id="CHEBI:16692"/>
        <dbReference type="ChEBI" id="CHEBI:28938"/>
        <dbReference type="ChEBI" id="CHEBI:30616"/>
        <dbReference type="ChEBI" id="CHEBI:33019"/>
        <dbReference type="ChEBI" id="CHEBI:82696"/>
        <dbReference type="ChEBI" id="CHEBI:456215"/>
        <dbReference type="EC" id="6.3.1.14"/>
    </reaction>
</comment>